<dbReference type="Gene3D" id="3.50.50.60">
    <property type="entry name" value="FAD/NAD(P)-binding domain"/>
    <property type="match status" value="1"/>
</dbReference>
<gene>
    <name evidence="2" type="ORF">BCY86_05145</name>
</gene>
<dbReference type="InterPro" id="IPR036188">
    <property type="entry name" value="FAD/NAD-bd_sf"/>
</dbReference>
<reference evidence="2 3" key="1">
    <citation type="submission" date="2016-08" db="EMBL/GenBank/DDBJ databases">
        <title>Identification and validation of antigenic proteins from Pajaroellobacter abortibovis using de-novo genome sequence assembly and reverse vaccinology.</title>
        <authorList>
            <person name="Welly B.T."/>
            <person name="Miller M.R."/>
            <person name="Stott J.L."/>
            <person name="Blanchard M.T."/>
            <person name="Islas-Trejo A.D."/>
            <person name="O'Rourke S.M."/>
            <person name="Young A.E."/>
            <person name="Medrano J.F."/>
            <person name="Van Eenennaam A.L."/>
        </authorList>
    </citation>
    <scope>NUCLEOTIDE SEQUENCE [LARGE SCALE GENOMIC DNA]</scope>
    <source>
        <strain evidence="2 3">BTF92-0548A/99-0131</strain>
    </source>
</reference>
<dbReference type="KEGG" id="pabo:BCY86_05145"/>
<dbReference type="EMBL" id="CP016908">
    <property type="protein sequence ID" value="APS00132.1"/>
    <property type="molecule type" value="Genomic_DNA"/>
</dbReference>
<dbReference type="Pfam" id="PF07992">
    <property type="entry name" value="Pyr_redox_2"/>
    <property type="match status" value="1"/>
</dbReference>
<dbReference type="STRING" id="1882918.BCY86_05145"/>
<dbReference type="PROSITE" id="PS51384">
    <property type="entry name" value="FAD_FR"/>
    <property type="match status" value="1"/>
</dbReference>
<evidence type="ECO:0000259" key="1">
    <source>
        <dbReference type="PROSITE" id="PS51384"/>
    </source>
</evidence>
<dbReference type="InterPro" id="IPR009051">
    <property type="entry name" value="Helical_ferredxn"/>
</dbReference>
<dbReference type="OrthoDB" id="9803192at2"/>
<dbReference type="PRINTS" id="PR00368">
    <property type="entry name" value="FADPNR"/>
</dbReference>
<dbReference type="Proteomes" id="UP000185544">
    <property type="component" value="Chromosome"/>
</dbReference>
<dbReference type="CDD" id="cd06192">
    <property type="entry name" value="DHOD_e_trans_like"/>
    <property type="match status" value="1"/>
</dbReference>
<keyword evidence="3" id="KW-1185">Reference proteome</keyword>
<dbReference type="AlphaFoldDB" id="A0A1L6MXB1"/>
<dbReference type="Gene3D" id="1.10.1060.10">
    <property type="entry name" value="Alpha-helical ferredoxin"/>
    <property type="match status" value="1"/>
</dbReference>
<accession>A0A1L6MXB1</accession>
<dbReference type="InterPro" id="IPR023753">
    <property type="entry name" value="FAD/NAD-binding_dom"/>
</dbReference>
<evidence type="ECO:0000313" key="3">
    <source>
        <dbReference type="Proteomes" id="UP000185544"/>
    </source>
</evidence>
<proteinExistence type="predicted"/>
<name>A0A1L6MXB1_9BACT</name>
<evidence type="ECO:0000313" key="2">
    <source>
        <dbReference type="EMBL" id="APS00132.1"/>
    </source>
</evidence>
<dbReference type="InterPro" id="IPR050353">
    <property type="entry name" value="PyrK_electron_transfer"/>
</dbReference>
<dbReference type="InterPro" id="IPR017927">
    <property type="entry name" value="FAD-bd_FR_type"/>
</dbReference>
<dbReference type="PANTHER" id="PTHR43513">
    <property type="entry name" value="DIHYDROOROTATE DEHYDROGENASE B (NAD(+)), ELECTRON TRANSFER SUBUNIT"/>
    <property type="match status" value="1"/>
</dbReference>
<dbReference type="PANTHER" id="PTHR43513:SF3">
    <property type="entry name" value="DIHYDROOROTATE DEHYDROGENASE B (NAD(+)), ELECTRON TRANSFER SUBUNIT-RELATED"/>
    <property type="match status" value="1"/>
</dbReference>
<dbReference type="InterPro" id="IPR017938">
    <property type="entry name" value="Riboflavin_synthase-like_b-brl"/>
</dbReference>
<dbReference type="Gene3D" id="2.40.30.10">
    <property type="entry name" value="Translation factors"/>
    <property type="match status" value="1"/>
</dbReference>
<dbReference type="SUPFAM" id="SSF63380">
    <property type="entry name" value="Riboflavin synthase domain-like"/>
    <property type="match status" value="1"/>
</dbReference>
<dbReference type="SUPFAM" id="SSF51971">
    <property type="entry name" value="Nucleotide-binding domain"/>
    <property type="match status" value="1"/>
</dbReference>
<protein>
    <submittedName>
        <fullName evidence="2">Pyridine nucleotide-disulfide oxidoreductase</fullName>
    </submittedName>
</protein>
<feature type="domain" description="FAD-binding FR-type" evidence="1">
    <location>
        <begin position="903"/>
        <end position="1011"/>
    </location>
</feature>
<dbReference type="GO" id="GO:0016491">
    <property type="term" value="F:oxidoreductase activity"/>
    <property type="evidence" value="ECO:0007669"/>
    <property type="project" value="InterPro"/>
</dbReference>
<dbReference type="Gene3D" id="3.40.50.80">
    <property type="entry name" value="Nucleotide-binding domain of ferredoxin-NADP reductase (FNR) module"/>
    <property type="match status" value="1"/>
</dbReference>
<dbReference type="GO" id="GO:0051536">
    <property type="term" value="F:iron-sulfur cluster binding"/>
    <property type="evidence" value="ECO:0007669"/>
    <property type="project" value="InterPro"/>
</dbReference>
<dbReference type="InterPro" id="IPR039261">
    <property type="entry name" value="FNR_nucleotide-bd"/>
</dbReference>
<sequence>MIVDKLVLGIEGYQYADLFLPERLEALYHEFNRRLSAQAPDLCEQLEAYRRGVSLEPPVLSQLLIETGRYVSAFIACLFQIESEVDALRTCIIADNPIWQFSQAFVKKRLLKPQAGQAWSTRGGHLGEAAQIARLALAVVSAKEGTAIMQDEETAVARAVLALLKIEGVARKVAKAGGAEWTPELLAAMKALFHALRREGDAFPWFQELLAVNNSEEKAAEWLTAVVDAVECWLAHRLSDPLDPIAQWPSLMALRPVHMERLVKIHRSKPSYPWFFVGPPAKRRYREGFQLNDVPMTQRQIGRELDYCLLCHTREKDSCSKGLVDPKTKKTKKNPLGVSLGGCPLDEKISEMQLLYKQGDPLAALVLICLDNPLCPGTGHRICNDCMKSCIFQKQEPVNIPQVETYVLKEVLQLPWGFEIYGLLTRWNPLHRTRPYLRPYRGKKILVIGLGPAGYTLAYHLASEGFGVVAVDGVKLEPLPSSWVGTPEIPPTPIRDISSLYEALEDRVLRGFGGVSEYGITNRWDKNFLLVLYLTLARQKYLRMYGGIRFGGTLTLEDAWAYGFDHVALAVGAGGPTFVGMKNDLARGIRAASDFLMTLQLTGAYKKNSLANLQVSLPALVIGGGLTAIDTATELGAYYITQIEKEAKRYQELVRAHGTSAVRAMFQDEEWRTLEHHLAHARELAEERNQASVEGRDPCIHALIERWGGVTLVYRRTLQESPAYRLSHEEVTKGLEEGIQYAENLTPREALLDEQGHVRGVRFTDPENRVIDLEARSVWIAAGTSPNISYEKEHQGNFQLDSRSRYFQPHRADLERDGRVNLIPVFGEEAEEGFFTNYSQDGRTVSFYGDAHPVYAGSVVKAMASAKRGYSHLAALFPSEQTLAPGVQRERDTALFQFFSKLDEEWIAKVVDVRRLSDSIIEITIKAPAAARRFQPGQFYRLQNYESCAPWIQDTQLIMEGLALTGAWTDPSQGLIGTIVLEIGGSSRLCATLMPGERVLLMGPTGCPTEVGIRETVLLCGGGLGNAVLFSIARAFKEAGGRVLYFAGYKKGEAVFKQDEIERSTDQVIWATEGGVEIRPRRPQDHHFRGNLVEAMLAYAKGEGLSATIPIAEVHRMIAIGSDRMMQAIQQARHGVLAPFLDPKHRAIGSINSPMQCMMKEICAQCVQKHRDPHTGKELFVFSCFNQDQELDRVDFAHLEQRLLLNSMQEKLSNAWLDLLLCRKERDILRV</sequence>
<dbReference type="SUPFAM" id="SSF52343">
    <property type="entry name" value="Ferredoxin reductase-like, C-terminal NADP-linked domain"/>
    <property type="match status" value="1"/>
</dbReference>
<organism evidence="2 3">
    <name type="scientific">Pajaroellobacter abortibovis</name>
    <dbReference type="NCBI Taxonomy" id="1882918"/>
    <lineage>
        <taxon>Bacteria</taxon>
        <taxon>Pseudomonadati</taxon>
        <taxon>Myxococcota</taxon>
        <taxon>Polyangia</taxon>
        <taxon>Polyangiales</taxon>
        <taxon>Polyangiaceae</taxon>
    </lineage>
</organism>